<reference evidence="2" key="1">
    <citation type="submission" date="2013-04" db="EMBL/GenBank/DDBJ databases">
        <authorList>
            <person name="Qu J."/>
            <person name="Murali S.C."/>
            <person name="Bandaranaike D."/>
            <person name="Bellair M."/>
            <person name="Blankenburg K."/>
            <person name="Chao H."/>
            <person name="Dinh H."/>
            <person name="Doddapaneni H."/>
            <person name="Downs B."/>
            <person name="Dugan-Rocha S."/>
            <person name="Elkadiri S."/>
            <person name="Gnanaolivu R.D."/>
            <person name="Hernandez B."/>
            <person name="Javaid M."/>
            <person name="Jayaseelan J.C."/>
            <person name="Lee S."/>
            <person name="Li M."/>
            <person name="Ming W."/>
            <person name="Munidasa M."/>
            <person name="Muniz J."/>
            <person name="Nguyen L."/>
            <person name="Ongeri F."/>
            <person name="Osuji N."/>
            <person name="Pu L.-L."/>
            <person name="Puazo M."/>
            <person name="Qu C."/>
            <person name="Quiroz J."/>
            <person name="Raj R."/>
            <person name="Weissenberger G."/>
            <person name="Xin Y."/>
            <person name="Zou X."/>
            <person name="Han Y."/>
            <person name="Richards S."/>
            <person name="Worley K."/>
            <person name="Muzny D."/>
            <person name="Gibbs R."/>
        </authorList>
    </citation>
    <scope>NUCLEOTIDE SEQUENCE</scope>
    <source>
        <strain evidence="2">Sampled in the wild</strain>
    </source>
</reference>
<keyword evidence="3" id="KW-1185">Reference proteome</keyword>
<dbReference type="Proteomes" id="UP000792457">
    <property type="component" value="Unassembled WGS sequence"/>
</dbReference>
<protein>
    <recommendedName>
        <fullName evidence="1">Zinc finger C5HC2-type domain-containing protein</fullName>
    </recommendedName>
</protein>
<organism evidence="2 3">
    <name type="scientific">Ladona fulva</name>
    <name type="common">Scarce chaser dragonfly</name>
    <name type="synonym">Libellula fulva</name>
    <dbReference type="NCBI Taxonomy" id="123851"/>
    <lineage>
        <taxon>Eukaryota</taxon>
        <taxon>Metazoa</taxon>
        <taxon>Ecdysozoa</taxon>
        <taxon>Arthropoda</taxon>
        <taxon>Hexapoda</taxon>
        <taxon>Insecta</taxon>
        <taxon>Pterygota</taxon>
        <taxon>Palaeoptera</taxon>
        <taxon>Odonata</taxon>
        <taxon>Epiprocta</taxon>
        <taxon>Anisoptera</taxon>
        <taxon>Libelluloidea</taxon>
        <taxon>Libellulidae</taxon>
        <taxon>Ladona</taxon>
    </lineage>
</organism>
<sequence length="74" mass="8810">MDDKQKVTDSNEECVYCLQHAIELLTKKRNHVKYCKLLYTYDQNELNDMIQKLMEKIEAKTQKKSQSKHGAFSR</sequence>
<dbReference type="OrthoDB" id="8951118at2759"/>
<comment type="caution">
    <text evidence="2">The sequence shown here is derived from an EMBL/GenBank/DDBJ whole genome shotgun (WGS) entry which is preliminary data.</text>
</comment>
<gene>
    <name evidence="2" type="ORF">J437_LFUL001825</name>
</gene>
<evidence type="ECO:0000313" key="2">
    <source>
        <dbReference type="EMBL" id="KAG8224131.1"/>
    </source>
</evidence>
<dbReference type="InterPro" id="IPR004198">
    <property type="entry name" value="Znf_C5HC2"/>
</dbReference>
<reference evidence="2" key="2">
    <citation type="submission" date="2017-10" db="EMBL/GenBank/DDBJ databases">
        <title>Ladona fulva Genome sequencing and assembly.</title>
        <authorList>
            <person name="Murali S."/>
            <person name="Richards S."/>
            <person name="Bandaranaike D."/>
            <person name="Bellair M."/>
            <person name="Blankenburg K."/>
            <person name="Chao H."/>
            <person name="Dinh H."/>
            <person name="Doddapaneni H."/>
            <person name="Dugan-Rocha S."/>
            <person name="Elkadiri S."/>
            <person name="Gnanaolivu R."/>
            <person name="Hernandez B."/>
            <person name="Skinner E."/>
            <person name="Javaid M."/>
            <person name="Lee S."/>
            <person name="Li M."/>
            <person name="Ming W."/>
            <person name="Munidasa M."/>
            <person name="Muniz J."/>
            <person name="Nguyen L."/>
            <person name="Hughes D."/>
            <person name="Osuji N."/>
            <person name="Pu L.-L."/>
            <person name="Puazo M."/>
            <person name="Qu C."/>
            <person name="Quiroz J."/>
            <person name="Raj R."/>
            <person name="Weissenberger G."/>
            <person name="Xin Y."/>
            <person name="Zou X."/>
            <person name="Han Y."/>
            <person name="Worley K."/>
            <person name="Muzny D."/>
            <person name="Gibbs R."/>
        </authorList>
    </citation>
    <scope>NUCLEOTIDE SEQUENCE</scope>
    <source>
        <strain evidence="2">Sampled in the wild</strain>
    </source>
</reference>
<evidence type="ECO:0000313" key="3">
    <source>
        <dbReference type="Proteomes" id="UP000792457"/>
    </source>
</evidence>
<proteinExistence type="predicted"/>
<feature type="domain" description="Zinc finger C5HC2-type" evidence="1">
    <location>
        <begin position="10"/>
        <end position="49"/>
    </location>
</feature>
<dbReference type="Pfam" id="PF02928">
    <property type="entry name" value="zf-C5HC2"/>
    <property type="match status" value="1"/>
</dbReference>
<dbReference type="EMBL" id="KZ308184">
    <property type="protein sequence ID" value="KAG8224131.1"/>
    <property type="molecule type" value="Genomic_DNA"/>
</dbReference>
<accession>A0A8K0JWU1</accession>
<name>A0A8K0JWU1_LADFU</name>
<dbReference type="AlphaFoldDB" id="A0A8K0JWU1"/>
<evidence type="ECO:0000259" key="1">
    <source>
        <dbReference type="Pfam" id="PF02928"/>
    </source>
</evidence>